<evidence type="ECO:0000259" key="16">
    <source>
        <dbReference type="Pfam" id="PF02225"/>
    </source>
</evidence>
<dbReference type="CDD" id="cd08022">
    <property type="entry name" value="M28_PSMA_like"/>
    <property type="match status" value="1"/>
</dbReference>
<evidence type="ECO:0000256" key="2">
    <source>
        <dbReference type="ARBA" id="ARBA00005634"/>
    </source>
</evidence>
<proteinExistence type="inferred from homology"/>
<evidence type="ECO:0000313" key="20">
    <source>
        <dbReference type="Proteomes" id="UP000886520"/>
    </source>
</evidence>
<dbReference type="CDD" id="cd02121">
    <property type="entry name" value="PA_GCPII_like"/>
    <property type="match status" value="1"/>
</dbReference>
<keyword evidence="9" id="KW-1133">Transmembrane helix</keyword>
<dbReference type="SUPFAM" id="SSF52025">
    <property type="entry name" value="PA domain"/>
    <property type="match status" value="1"/>
</dbReference>
<evidence type="ECO:0000256" key="6">
    <source>
        <dbReference type="ARBA" id="ARBA00022801"/>
    </source>
</evidence>
<evidence type="ECO:0000256" key="12">
    <source>
        <dbReference type="ARBA" id="ARBA00023180"/>
    </source>
</evidence>
<evidence type="ECO:0000259" key="18">
    <source>
        <dbReference type="Pfam" id="PF04389"/>
    </source>
</evidence>
<dbReference type="AlphaFoldDB" id="A0A9D4U110"/>
<evidence type="ECO:0000256" key="15">
    <source>
        <dbReference type="ARBA" id="ARBA00066561"/>
    </source>
</evidence>
<dbReference type="Gene3D" id="3.40.630.10">
    <property type="entry name" value="Zn peptidases"/>
    <property type="match status" value="1"/>
</dbReference>
<dbReference type="GO" id="GO:0050793">
    <property type="term" value="P:regulation of developmental process"/>
    <property type="evidence" value="ECO:0007669"/>
    <property type="project" value="UniProtKB-ARBA"/>
</dbReference>
<keyword evidence="7" id="KW-0862">Zinc</keyword>
<keyword evidence="4" id="KW-0812">Transmembrane</keyword>
<protein>
    <recommendedName>
        <fullName evidence="15">glutamate carboxypeptidase II</fullName>
        <ecNumber evidence="15">3.4.17.21</ecNumber>
    </recommendedName>
</protein>
<evidence type="ECO:0000256" key="9">
    <source>
        <dbReference type="ARBA" id="ARBA00022989"/>
    </source>
</evidence>
<evidence type="ECO:0000256" key="3">
    <source>
        <dbReference type="ARBA" id="ARBA00022670"/>
    </source>
</evidence>
<dbReference type="EMBL" id="JABFUD020000025">
    <property type="protein sequence ID" value="KAI5059157.1"/>
    <property type="molecule type" value="Genomic_DNA"/>
</dbReference>
<dbReference type="FunFam" id="1.20.930.40:FF:000001">
    <property type="entry name" value="N-acetylated-alpha-linked acidic dipeptidase 2"/>
    <property type="match status" value="1"/>
</dbReference>
<dbReference type="SUPFAM" id="SSF53187">
    <property type="entry name" value="Zn-dependent exopeptidases"/>
    <property type="match status" value="1"/>
</dbReference>
<comment type="similarity">
    <text evidence="2">Belongs to the peptidase M28 family. M28B subfamily.</text>
</comment>
<keyword evidence="3" id="KW-0645">Protease</keyword>
<dbReference type="InterPro" id="IPR003137">
    <property type="entry name" value="PA_domain"/>
</dbReference>
<evidence type="ECO:0000256" key="5">
    <source>
        <dbReference type="ARBA" id="ARBA00022723"/>
    </source>
</evidence>
<dbReference type="EC" id="3.4.17.21" evidence="15"/>
<comment type="catalytic activity">
    <reaction evidence="13">
        <text>Release of an unsubstituted, C-terminal glutamyl residue, typically from Ac-Asp-Glu or folylpoly-gamma-glutamates.</text>
        <dbReference type="EC" id="3.4.17.21"/>
    </reaction>
</comment>
<dbReference type="Gene3D" id="3.50.30.30">
    <property type="match status" value="1"/>
</dbReference>
<dbReference type="Gene3D" id="1.20.930.40">
    <property type="entry name" value="Transferrin receptor-like, dimerisation domain"/>
    <property type="match status" value="1"/>
</dbReference>
<evidence type="ECO:0000256" key="7">
    <source>
        <dbReference type="ARBA" id="ARBA00022833"/>
    </source>
</evidence>
<accession>A0A9D4U110</accession>
<comment type="caution">
    <text evidence="19">The sequence shown here is derived from an EMBL/GenBank/DDBJ whole genome shotgun (WGS) entry which is preliminary data.</text>
</comment>
<dbReference type="PANTHER" id="PTHR10404:SF46">
    <property type="entry name" value="VACUOLAR PROTEIN SORTING-ASSOCIATED PROTEIN 70"/>
    <property type="match status" value="1"/>
</dbReference>
<evidence type="ECO:0000256" key="8">
    <source>
        <dbReference type="ARBA" id="ARBA00022968"/>
    </source>
</evidence>
<keyword evidence="6" id="KW-0378">Hydrolase</keyword>
<sequence>MPIALAAVLVGVALQYRCRNPTRGAAERFLDAPGSNATIAHHLFHLTRHPHVAGSAHNLYTTASYVLSAFQQYGLDAHFTDYQVLLSYPLSRSLSISLPNGTSLYTALLQESVDPTQEDHDVIPTFHAYSPSGAVVAEAVYVNYGRPADYDTLRGLGINLTGAIIIARYGKIYRGDIVALAARAGAAAALVYNDPADYADGGKKGFYPEAPWLPPSGVQRGTVFRELGDPLTPGWPSTSYAERLDGSTELPSIPSLPISALDALPILQSLEGPVAPDSWHGALDLPSYRIGRGPALLHFSYSENQTVATIRNVLAVIKGSSEPDRFVLLGNHRDAWTYGAVDPNSGTAALLEVARRLGKLQQEGWKPRRSIYLCNWDAEEYGLIGSTEWVEENEKLLSSKAVAYINVDTAVSGENFSASATPQLDNLLKRIAGKIKDPVGLSGTVFDSWVKAKEATFLIERLGGTGSDYAPFLQHVGVSAIDFTYGGGYPVYHSTYDNYNWMLNFGDPLFHRHVAIVEIWGLIALELAEEEILPFDYGAYATELQVYAESIHHQLETCNCSQAVTVKPLFSAISDMHSAAGFIHHEIKSLRDSTSSREGVIWQRIINDRLVLAERAFVDARGLARGDLYKHLVFGPTTNDDYASSSYPAIQDALFAAKEDAQNSSRWALVQHEIWRAARTATHAALTLRGELT</sequence>
<evidence type="ECO:0000256" key="1">
    <source>
        <dbReference type="ARBA" id="ARBA00001947"/>
    </source>
</evidence>
<reference evidence="19" key="1">
    <citation type="submission" date="2021-01" db="EMBL/GenBank/DDBJ databases">
        <title>Adiantum capillus-veneris genome.</title>
        <authorList>
            <person name="Fang Y."/>
            <person name="Liao Q."/>
        </authorList>
    </citation>
    <scope>NUCLEOTIDE SEQUENCE</scope>
    <source>
        <strain evidence="19">H3</strain>
        <tissue evidence="19">Leaf</tissue>
    </source>
</reference>
<dbReference type="GO" id="GO:0012505">
    <property type="term" value="C:endomembrane system"/>
    <property type="evidence" value="ECO:0007669"/>
    <property type="project" value="UniProtKB-SubCell"/>
</dbReference>
<feature type="domain" description="PA" evidence="16">
    <location>
        <begin position="133"/>
        <end position="222"/>
    </location>
</feature>
<dbReference type="GO" id="GO:0004181">
    <property type="term" value="F:metallocarboxypeptidase activity"/>
    <property type="evidence" value="ECO:0007669"/>
    <property type="project" value="UniProtKB-EC"/>
</dbReference>
<dbReference type="Proteomes" id="UP000886520">
    <property type="component" value="Chromosome 25"/>
</dbReference>
<dbReference type="InterPro" id="IPR036757">
    <property type="entry name" value="TFR-like_dimer_dom_sf"/>
</dbReference>
<keyword evidence="12" id="KW-0325">Glycoprotein</keyword>
<dbReference type="Pfam" id="PF04253">
    <property type="entry name" value="TFR_dimer"/>
    <property type="match status" value="1"/>
</dbReference>
<feature type="domain" description="Peptidase M28" evidence="18">
    <location>
        <begin position="312"/>
        <end position="500"/>
    </location>
</feature>
<dbReference type="InterPro" id="IPR007484">
    <property type="entry name" value="Peptidase_M28"/>
</dbReference>
<dbReference type="OrthoDB" id="5841748at2759"/>
<gene>
    <name evidence="19" type="ORF">GOP47_0025476</name>
</gene>
<evidence type="ECO:0000256" key="14">
    <source>
        <dbReference type="ARBA" id="ARBA00060399"/>
    </source>
</evidence>
<keyword evidence="5" id="KW-0479">Metal-binding</keyword>
<dbReference type="Pfam" id="PF02225">
    <property type="entry name" value="PA"/>
    <property type="match status" value="1"/>
</dbReference>
<keyword evidence="10" id="KW-0482">Metalloprotease</keyword>
<keyword evidence="11" id="KW-0472">Membrane</keyword>
<evidence type="ECO:0000256" key="10">
    <source>
        <dbReference type="ARBA" id="ARBA00023049"/>
    </source>
</evidence>
<dbReference type="GO" id="GO:0010073">
    <property type="term" value="P:meristem maintenance"/>
    <property type="evidence" value="ECO:0007669"/>
    <property type="project" value="UniProtKB-ARBA"/>
</dbReference>
<keyword evidence="20" id="KW-1185">Reference proteome</keyword>
<comment type="cofactor">
    <cofactor evidence="1">
        <name>Zn(2+)</name>
        <dbReference type="ChEBI" id="CHEBI:29105"/>
    </cofactor>
</comment>
<dbReference type="InterPro" id="IPR007365">
    <property type="entry name" value="TFR-like_dimer_dom"/>
</dbReference>
<keyword evidence="8" id="KW-0735">Signal-anchor</keyword>
<dbReference type="FunFam" id="3.40.630.10:FF:000164">
    <property type="entry name" value="Os01g0740650 protein"/>
    <property type="match status" value="1"/>
</dbReference>
<evidence type="ECO:0000256" key="4">
    <source>
        <dbReference type="ARBA" id="ARBA00022692"/>
    </source>
</evidence>
<dbReference type="GO" id="GO:0006508">
    <property type="term" value="P:proteolysis"/>
    <property type="evidence" value="ECO:0007669"/>
    <property type="project" value="UniProtKB-KW"/>
</dbReference>
<name>A0A9D4U110_ADICA</name>
<dbReference type="InterPro" id="IPR046450">
    <property type="entry name" value="PA_dom_sf"/>
</dbReference>
<dbReference type="GO" id="GO:0046872">
    <property type="term" value="F:metal ion binding"/>
    <property type="evidence" value="ECO:0007669"/>
    <property type="project" value="UniProtKB-KW"/>
</dbReference>
<evidence type="ECO:0000256" key="13">
    <source>
        <dbReference type="ARBA" id="ARBA00052003"/>
    </source>
</evidence>
<organism evidence="19 20">
    <name type="scientific">Adiantum capillus-veneris</name>
    <name type="common">Maidenhair fern</name>
    <dbReference type="NCBI Taxonomy" id="13818"/>
    <lineage>
        <taxon>Eukaryota</taxon>
        <taxon>Viridiplantae</taxon>
        <taxon>Streptophyta</taxon>
        <taxon>Embryophyta</taxon>
        <taxon>Tracheophyta</taxon>
        <taxon>Polypodiopsida</taxon>
        <taxon>Polypodiidae</taxon>
        <taxon>Polypodiales</taxon>
        <taxon>Pteridineae</taxon>
        <taxon>Pteridaceae</taxon>
        <taxon>Vittarioideae</taxon>
        <taxon>Adiantum</taxon>
    </lineage>
</organism>
<dbReference type="Pfam" id="PF04389">
    <property type="entry name" value="Peptidase_M28"/>
    <property type="match status" value="1"/>
</dbReference>
<evidence type="ECO:0000259" key="17">
    <source>
        <dbReference type="Pfam" id="PF04253"/>
    </source>
</evidence>
<evidence type="ECO:0000256" key="11">
    <source>
        <dbReference type="ARBA" id="ARBA00023136"/>
    </source>
</evidence>
<dbReference type="InterPro" id="IPR039373">
    <property type="entry name" value="Peptidase_M28B"/>
</dbReference>
<comment type="subcellular location">
    <subcellularLocation>
        <location evidence="14">Endomembrane system</location>
        <topology evidence="14">Single-pass type II membrane protein</topology>
    </subcellularLocation>
</comment>
<dbReference type="PANTHER" id="PTHR10404">
    <property type="entry name" value="N-ACETYLATED-ALPHA-LINKED ACIDIC DIPEPTIDASE"/>
    <property type="match status" value="1"/>
</dbReference>
<dbReference type="SUPFAM" id="SSF47672">
    <property type="entry name" value="Transferrin receptor-like dimerisation domain"/>
    <property type="match status" value="1"/>
</dbReference>
<feature type="domain" description="Transferrin receptor-like dimerisation" evidence="17">
    <location>
        <begin position="565"/>
        <end position="688"/>
    </location>
</feature>
<evidence type="ECO:0000313" key="19">
    <source>
        <dbReference type="EMBL" id="KAI5059157.1"/>
    </source>
</evidence>